<dbReference type="GO" id="GO:0005634">
    <property type="term" value="C:nucleus"/>
    <property type="evidence" value="ECO:0007669"/>
    <property type="project" value="UniProtKB-SubCell"/>
</dbReference>
<dbReference type="InterPro" id="IPR002487">
    <property type="entry name" value="TF_Kbox"/>
</dbReference>
<dbReference type="InterPro" id="IPR002100">
    <property type="entry name" value="TF_MADSbox"/>
</dbReference>
<keyword evidence="4" id="KW-0804">Transcription</keyword>
<keyword evidence="5" id="KW-0539">Nucleus</keyword>
<name>G0KY97_SELML</name>
<dbReference type="EMBL" id="FM999804">
    <property type="protein sequence ID" value="CAX46406.1"/>
    <property type="molecule type" value="mRNA"/>
</dbReference>
<feature type="coiled-coil region" evidence="6">
    <location>
        <begin position="123"/>
        <end position="150"/>
    </location>
</feature>
<evidence type="ECO:0000256" key="5">
    <source>
        <dbReference type="ARBA" id="ARBA00023242"/>
    </source>
</evidence>
<dbReference type="InterPro" id="IPR050142">
    <property type="entry name" value="MADS-box/MEF2_TF"/>
</dbReference>
<feature type="region of interest" description="Disordered" evidence="7">
    <location>
        <begin position="292"/>
        <end position="371"/>
    </location>
</feature>
<keyword evidence="3" id="KW-0238">DNA-binding</keyword>
<feature type="compositionally biased region" description="Acidic residues" evidence="7">
    <location>
        <begin position="352"/>
        <end position="361"/>
    </location>
</feature>
<dbReference type="SMART" id="SM00432">
    <property type="entry name" value="MADS"/>
    <property type="match status" value="1"/>
</dbReference>
<dbReference type="CDD" id="cd00265">
    <property type="entry name" value="MADS_MEF2_like"/>
    <property type="match status" value="1"/>
</dbReference>
<evidence type="ECO:0000256" key="2">
    <source>
        <dbReference type="ARBA" id="ARBA00023015"/>
    </source>
</evidence>
<organism evidence="9">
    <name type="scientific">Selaginella moellendorffii</name>
    <name type="common">Spikemoss</name>
    <dbReference type="NCBI Taxonomy" id="88036"/>
    <lineage>
        <taxon>Eukaryota</taxon>
        <taxon>Viridiplantae</taxon>
        <taxon>Streptophyta</taxon>
        <taxon>Embryophyta</taxon>
        <taxon>Tracheophyta</taxon>
        <taxon>Lycopodiopsida</taxon>
        <taxon>Selaginellales</taxon>
        <taxon>Selaginellaceae</taxon>
        <taxon>Selaginella</taxon>
    </lineage>
</organism>
<evidence type="ECO:0000256" key="7">
    <source>
        <dbReference type="SAM" id="MobiDB-lite"/>
    </source>
</evidence>
<dbReference type="InterPro" id="IPR033896">
    <property type="entry name" value="MEF2-like_N"/>
</dbReference>
<gene>
    <name evidence="9" type="primary">mads1</name>
</gene>
<evidence type="ECO:0000259" key="8">
    <source>
        <dbReference type="PROSITE" id="PS50066"/>
    </source>
</evidence>
<feature type="domain" description="MADS-box" evidence="8">
    <location>
        <begin position="1"/>
        <end position="61"/>
    </location>
</feature>
<dbReference type="PROSITE" id="PS50066">
    <property type="entry name" value="MADS_BOX_2"/>
    <property type="match status" value="1"/>
</dbReference>
<dbReference type="PROSITE" id="PS00350">
    <property type="entry name" value="MADS_BOX_1"/>
    <property type="match status" value="1"/>
</dbReference>
<accession>G0KY97</accession>
<protein>
    <submittedName>
        <fullName evidence="9">MADS1 protein</fullName>
    </submittedName>
</protein>
<keyword evidence="2" id="KW-0805">Transcription regulation</keyword>
<dbReference type="PANTHER" id="PTHR48019">
    <property type="entry name" value="SERUM RESPONSE FACTOR HOMOLOG"/>
    <property type="match status" value="1"/>
</dbReference>
<sequence>MGRVKLEIKKIENATNRQVTYSKRRTGLVKKAYELSTLCDIDIALIMFSPSGKLTQYATDMRVEDVILRYANVSEAERSKRKMENWEQLSRAIKKLKSETDGSQISRNTIDFNNLGFNDRFVFQMIQEEIARLQLENEQLIERFKFYQGDTQILEHLSYEDLAKLEEELATTLHHIRIRKHNMDVEFCMRQKQTEHFLPQQVYHLPLHASGINSFSSHWSDRDPQIIKFLTEETSVEGSSTDTLYFEQQNNIPYQTTQLNLFGTHGLSFDNANGRGHCYIGDNKNPIIYISPNPNTNLEHSMEQPQNEQHQREISLNWNLASHPNNQMPDLYSSSQGMNEAEDESTESRLGEDDEPEDKDDLDNVFHSDES</sequence>
<dbReference type="InterPro" id="IPR036879">
    <property type="entry name" value="TF_MADSbox_sf"/>
</dbReference>
<dbReference type="GO" id="GO:0000977">
    <property type="term" value="F:RNA polymerase II transcription regulatory region sequence-specific DNA binding"/>
    <property type="evidence" value="ECO:0007669"/>
    <property type="project" value="InterPro"/>
</dbReference>
<comment type="subcellular location">
    <subcellularLocation>
        <location evidence="1">Nucleus</location>
    </subcellularLocation>
</comment>
<feature type="compositionally biased region" description="Basic and acidic residues" evidence="7">
    <location>
        <begin position="362"/>
        <end position="371"/>
    </location>
</feature>
<dbReference type="Pfam" id="PF00319">
    <property type="entry name" value="SRF-TF"/>
    <property type="match status" value="1"/>
</dbReference>
<dbReference type="AlphaFoldDB" id="G0KY97"/>
<dbReference type="GO" id="GO:0003700">
    <property type="term" value="F:DNA-binding transcription factor activity"/>
    <property type="evidence" value="ECO:0007669"/>
    <property type="project" value="InterPro"/>
</dbReference>
<evidence type="ECO:0000256" key="1">
    <source>
        <dbReference type="ARBA" id="ARBA00004123"/>
    </source>
</evidence>
<evidence type="ECO:0000313" key="9">
    <source>
        <dbReference type="EMBL" id="CAX46406.1"/>
    </source>
</evidence>
<evidence type="ECO:0000256" key="4">
    <source>
        <dbReference type="ARBA" id="ARBA00023163"/>
    </source>
</evidence>
<proteinExistence type="evidence at transcript level"/>
<evidence type="ECO:0000256" key="3">
    <source>
        <dbReference type="ARBA" id="ARBA00023125"/>
    </source>
</evidence>
<dbReference type="SUPFAM" id="SSF55455">
    <property type="entry name" value="SRF-like"/>
    <property type="match status" value="1"/>
</dbReference>
<dbReference type="Pfam" id="PF01486">
    <property type="entry name" value="K-box"/>
    <property type="match status" value="1"/>
</dbReference>
<keyword evidence="6" id="KW-0175">Coiled coil</keyword>
<dbReference type="GO" id="GO:0046983">
    <property type="term" value="F:protein dimerization activity"/>
    <property type="evidence" value="ECO:0007669"/>
    <property type="project" value="InterPro"/>
</dbReference>
<dbReference type="Gene3D" id="3.40.1810.10">
    <property type="entry name" value="Transcription factor, MADS-box"/>
    <property type="match status" value="1"/>
</dbReference>
<evidence type="ECO:0000256" key="6">
    <source>
        <dbReference type="SAM" id="Coils"/>
    </source>
</evidence>
<dbReference type="GO" id="GO:0045944">
    <property type="term" value="P:positive regulation of transcription by RNA polymerase II"/>
    <property type="evidence" value="ECO:0007669"/>
    <property type="project" value="InterPro"/>
</dbReference>
<reference evidence="9" key="1">
    <citation type="journal article" date="2012" name="Mol. Biol. Evol.">
        <title>How MIKC* MADS-box genes originated and evidence for their conserved function throughout the evolution of vascular plant gametophytes.</title>
        <authorList>
            <person name="Kwantes M."/>
            <person name="Liebsch D."/>
            <person name="Verelst W."/>
        </authorList>
    </citation>
    <scope>NUCLEOTIDE SEQUENCE</scope>
</reference>
<dbReference type="PRINTS" id="PR00404">
    <property type="entry name" value="MADSDOMAIN"/>
</dbReference>
<feature type="compositionally biased region" description="Polar residues" evidence="7">
    <location>
        <begin position="292"/>
        <end position="338"/>
    </location>
</feature>